<dbReference type="GO" id="GO:0005634">
    <property type="term" value="C:nucleus"/>
    <property type="evidence" value="ECO:0007669"/>
    <property type="project" value="UniProtKB-SubCell"/>
</dbReference>
<dbReference type="AlphaFoldDB" id="A0A8J5FMF0"/>
<dbReference type="PANTHER" id="PTHR36326:SF24">
    <property type="entry name" value="OS09G0538500 PROTEIN"/>
    <property type="match status" value="1"/>
</dbReference>
<dbReference type="SUPFAM" id="SSF48452">
    <property type="entry name" value="TPR-like"/>
    <property type="match status" value="1"/>
</dbReference>
<evidence type="ECO:0000256" key="3">
    <source>
        <dbReference type="ARBA" id="ARBA00022803"/>
    </source>
</evidence>
<evidence type="ECO:0000256" key="2">
    <source>
        <dbReference type="ARBA" id="ARBA00022737"/>
    </source>
</evidence>
<comment type="subcellular location">
    <subcellularLocation>
        <location evidence="1">Nucleus</location>
    </subcellularLocation>
</comment>
<accession>A0A8J5FMF0</accession>
<keyword evidence="4" id="KW-0175">Coiled coil</keyword>
<dbReference type="Gene3D" id="1.25.40.10">
    <property type="entry name" value="Tetratricopeptide repeat domain"/>
    <property type="match status" value="1"/>
</dbReference>
<keyword evidence="3" id="KW-0802">TPR repeat</keyword>
<name>A0A8J5FMF0_ZINOF</name>
<feature type="region of interest" description="Disordered" evidence="6">
    <location>
        <begin position="113"/>
        <end position="134"/>
    </location>
</feature>
<evidence type="ECO:0000256" key="6">
    <source>
        <dbReference type="SAM" id="MobiDB-lite"/>
    </source>
</evidence>
<dbReference type="Proteomes" id="UP000734854">
    <property type="component" value="Unassembled WGS sequence"/>
</dbReference>
<gene>
    <name evidence="7" type="ORF">ZIOFF_055593</name>
</gene>
<protein>
    <submittedName>
        <fullName evidence="7">Uncharacterized protein</fullName>
    </submittedName>
</protein>
<comment type="caution">
    <text evidence="7">The sequence shown here is derived from an EMBL/GenBank/DDBJ whole genome shotgun (WGS) entry which is preliminary data.</text>
</comment>
<evidence type="ECO:0000313" key="7">
    <source>
        <dbReference type="EMBL" id="KAG6487012.1"/>
    </source>
</evidence>
<organism evidence="7 8">
    <name type="scientific">Zingiber officinale</name>
    <name type="common">Ginger</name>
    <name type="synonym">Amomum zingiber</name>
    <dbReference type="NCBI Taxonomy" id="94328"/>
    <lineage>
        <taxon>Eukaryota</taxon>
        <taxon>Viridiplantae</taxon>
        <taxon>Streptophyta</taxon>
        <taxon>Embryophyta</taxon>
        <taxon>Tracheophyta</taxon>
        <taxon>Spermatophyta</taxon>
        <taxon>Magnoliopsida</taxon>
        <taxon>Liliopsida</taxon>
        <taxon>Zingiberales</taxon>
        <taxon>Zingiberaceae</taxon>
        <taxon>Zingiber</taxon>
    </lineage>
</organism>
<dbReference type="InterPro" id="IPR044961">
    <property type="entry name" value="MS5/SDI1"/>
</dbReference>
<evidence type="ECO:0000256" key="1">
    <source>
        <dbReference type="ARBA" id="ARBA00004123"/>
    </source>
</evidence>
<dbReference type="PANTHER" id="PTHR36326">
    <property type="entry name" value="PROTEIN POLLENLESS 3-LIKE 2"/>
    <property type="match status" value="1"/>
</dbReference>
<dbReference type="EMBL" id="JACMSC010000015">
    <property type="protein sequence ID" value="KAG6487012.1"/>
    <property type="molecule type" value="Genomic_DNA"/>
</dbReference>
<keyword evidence="8" id="KW-1185">Reference proteome</keyword>
<reference evidence="7 8" key="1">
    <citation type="submission" date="2020-08" db="EMBL/GenBank/DDBJ databases">
        <title>Plant Genome Project.</title>
        <authorList>
            <person name="Zhang R.-G."/>
        </authorList>
    </citation>
    <scope>NUCLEOTIDE SEQUENCE [LARGE SCALE GENOMIC DNA]</scope>
    <source>
        <tissue evidence="7">Rhizome</tissue>
    </source>
</reference>
<proteinExistence type="predicted"/>
<keyword evidence="2" id="KW-0677">Repeat</keyword>
<evidence type="ECO:0000313" key="8">
    <source>
        <dbReference type="Proteomes" id="UP000734854"/>
    </source>
</evidence>
<sequence>MMHEAWNANALTCNRSASKSAPCSPIKPIPGPIARSVPFHVAHKVPVGGTPYVSSKRAAINAGDRVDSALKDMSIVMKQQNRSVAPAAVIRPGAGVAVPHTVGLVQEVREIGRLNRAPDSPEAQASTDPEGARLQQKRTKMARSKGRKFQVTLEQEATRLLGNLGWALMQKEKYAEAAYRRAIQIGANRNKMCNLGICLTKQERIAEAKDTLKRARQVAADVDSLRSVDALLKAFERAQEMLRDLELKL</sequence>
<dbReference type="InterPro" id="IPR011990">
    <property type="entry name" value="TPR-like_helical_dom_sf"/>
</dbReference>
<evidence type="ECO:0000256" key="4">
    <source>
        <dbReference type="ARBA" id="ARBA00023054"/>
    </source>
</evidence>
<evidence type="ECO:0000256" key="5">
    <source>
        <dbReference type="ARBA" id="ARBA00023242"/>
    </source>
</evidence>
<keyword evidence="5" id="KW-0539">Nucleus</keyword>